<dbReference type="RefSeq" id="WP_189453373.1">
    <property type="nucleotide sequence ID" value="NZ_BMYD01000001.1"/>
</dbReference>
<organism evidence="1 2">
    <name type="scientific">Cognatilysobacter bugurensis</name>
    <dbReference type="NCBI Taxonomy" id="543356"/>
    <lineage>
        <taxon>Bacteria</taxon>
        <taxon>Pseudomonadati</taxon>
        <taxon>Pseudomonadota</taxon>
        <taxon>Gammaproteobacteria</taxon>
        <taxon>Lysobacterales</taxon>
        <taxon>Lysobacteraceae</taxon>
        <taxon>Cognatilysobacter</taxon>
    </lineage>
</organism>
<evidence type="ECO:0008006" key="3">
    <source>
        <dbReference type="Google" id="ProtNLM"/>
    </source>
</evidence>
<comment type="caution">
    <text evidence="1">The sequence shown here is derived from an EMBL/GenBank/DDBJ whole genome shotgun (WGS) entry which is preliminary data.</text>
</comment>
<dbReference type="Gene3D" id="3.10.20.30">
    <property type="match status" value="1"/>
</dbReference>
<dbReference type="SUPFAM" id="SSF54285">
    <property type="entry name" value="MoaD/ThiS"/>
    <property type="match status" value="1"/>
</dbReference>
<evidence type="ECO:0000313" key="1">
    <source>
        <dbReference type="EMBL" id="GHA73046.1"/>
    </source>
</evidence>
<keyword evidence="2" id="KW-1185">Reference proteome</keyword>
<reference evidence="1" key="1">
    <citation type="journal article" date="2014" name="Int. J. Syst. Evol. Microbiol.">
        <title>Complete genome sequence of Corynebacterium casei LMG S-19264T (=DSM 44701T), isolated from a smear-ripened cheese.</title>
        <authorList>
            <consortium name="US DOE Joint Genome Institute (JGI-PGF)"/>
            <person name="Walter F."/>
            <person name="Albersmeier A."/>
            <person name="Kalinowski J."/>
            <person name="Ruckert C."/>
        </authorList>
    </citation>
    <scope>NUCLEOTIDE SEQUENCE</scope>
    <source>
        <strain evidence="1">KCTC 23077</strain>
    </source>
</reference>
<reference evidence="1" key="2">
    <citation type="submission" date="2020-09" db="EMBL/GenBank/DDBJ databases">
        <authorList>
            <person name="Sun Q."/>
            <person name="Kim S."/>
        </authorList>
    </citation>
    <scope>NUCLEOTIDE SEQUENCE</scope>
    <source>
        <strain evidence="1">KCTC 23077</strain>
    </source>
</reference>
<accession>A0A918W767</accession>
<gene>
    <name evidence="1" type="ORF">GCM10007067_07100</name>
</gene>
<dbReference type="InterPro" id="IPR016155">
    <property type="entry name" value="Mopterin_synth/thiamin_S_b"/>
</dbReference>
<dbReference type="EMBL" id="BMYD01000001">
    <property type="protein sequence ID" value="GHA73046.1"/>
    <property type="molecule type" value="Genomic_DNA"/>
</dbReference>
<evidence type="ECO:0000313" key="2">
    <source>
        <dbReference type="Proteomes" id="UP000646426"/>
    </source>
</evidence>
<sequence length="86" mass="9291">MKIDLALFGAFREFEPAGRVSFDVPEESDIARLRAAFDAYARAHWPTYEPKLLAVSAFASETTVLRDADPVPADGRVAVLPPVSGG</sequence>
<dbReference type="Proteomes" id="UP000646426">
    <property type="component" value="Unassembled WGS sequence"/>
</dbReference>
<dbReference type="AlphaFoldDB" id="A0A918W767"/>
<proteinExistence type="predicted"/>
<protein>
    <recommendedName>
        <fullName evidence="3">MoaD/ThiS family protein</fullName>
    </recommendedName>
</protein>
<dbReference type="InterPro" id="IPR012675">
    <property type="entry name" value="Beta-grasp_dom_sf"/>
</dbReference>
<name>A0A918W767_9GAMM</name>